<evidence type="ECO:0000259" key="11">
    <source>
        <dbReference type="Pfam" id="PF02880"/>
    </source>
</evidence>
<dbReference type="PANTHER" id="PTHR45745:SF1">
    <property type="entry name" value="PHOSPHOGLUCOMUTASE 2B-RELATED"/>
    <property type="match status" value="1"/>
</dbReference>
<dbReference type="Pfam" id="PF02878">
    <property type="entry name" value="PGM_PMM_I"/>
    <property type="match status" value="1"/>
</dbReference>
<organism evidence="12 13">
    <name type="scientific">Candidatus Sulfurimonas marisnigri</name>
    <dbReference type="NCBI Taxonomy" id="2740405"/>
    <lineage>
        <taxon>Bacteria</taxon>
        <taxon>Pseudomonadati</taxon>
        <taxon>Campylobacterota</taxon>
        <taxon>Epsilonproteobacteria</taxon>
        <taxon>Campylobacterales</taxon>
        <taxon>Sulfurimonadaceae</taxon>
        <taxon>Sulfurimonas</taxon>
    </lineage>
</organism>
<keyword evidence="13" id="KW-1185">Reference proteome</keyword>
<feature type="domain" description="Alpha-D-phosphohexomutase C-terminal" evidence="8">
    <location>
        <begin position="482"/>
        <end position="533"/>
    </location>
</feature>
<evidence type="ECO:0000256" key="5">
    <source>
        <dbReference type="ARBA" id="ARBA00022842"/>
    </source>
</evidence>
<evidence type="ECO:0000259" key="8">
    <source>
        <dbReference type="Pfam" id="PF00408"/>
    </source>
</evidence>
<evidence type="ECO:0000256" key="4">
    <source>
        <dbReference type="ARBA" id="ARBA00022723"/>
    </source>
</evidence>
<dbReference type="Gene3D" id="3.30.310.50">
    <property type="entry name" value="Alpha-D-phosphohexomutase, C-terminal domain"/>
    <property type="match status" value="1"/>
</dbReference>
<dbReference type="GO" id="GO:0004614">
    <property type="term" value="F:phosphoglucomutase activity"/>
    <property type="evidence" value="ECO:0007669"/>
    <property type="project" value="UniProtKB-EC"/>
</dbReference>
<feature type="domain" description="Alpha-D-phosphohexomutase alpha/beta/alpha" evidence="10">
    <location>
        <begin position="207"/>
        <end position="312"/>
    </location>
</feature>
<evidence type="ECO:0000313" key="12">
    <source>
        <dbReference type="EMBL" id="QOY54305.1"/>
    </source>
</evidence>
<evidence type="ECO:0000256" key="7">
    <source>
        <dbReference type="RuleBase" id="RU004326"/>
    </source>
</evidence>
<keyword evidence="4 7" id="KW-0479">Metal-binding</keyword>
<dbReference type="PANTHER" id="PTHR45745">
    <property type="entry name" value="PHOSPHOMANNOMUTASE 45A"/>
    <property type="match status" value="1"/>
</dbReference>
<dbReference type="Gene3D" id="3.40.120.10">
    <property type="entry name" value="Alpha-D-Glucose-1,6-Bisphosphate, subunit A, domain 3"/>
    <property type="match status" value="3"/>
</dbReference>
<sequence>MTHKNAGKKVSSSNLINIPNLISDYYTKTPNMSESSQMVAFGTSGHRGSSFKNSFNEAHIFAIMQAVCDYRKSNGINGRLFIAKDTHALSTPAQLSALQVCIANSVDCAIAQNDGYVPTPVLSFTVIEANKTSKELCDGIVITPSHNPPQDGGFKYNPPNGGPADTDATSVIEANANEYLKNSLNGVKKVSVEEALNKAAQIDFTTPYVEALSSIIDMDLLKSSKLNVGVDPLGGSGIEVYKKINEIYGLRLEIVNENVDPTFSFMSCDHDGKVRMDCSSPYAMTSLIALKDKYDLAFANDPDFDRHGIVTKSVGLMNPNHYLSVAIWYLFQYRKSWSPLLKIGKTLVSSSMIDRVAKSINREVIEVPVGFKWFVNGLSDGSIGFGGEESAGASFLRKDGSAWTTDKDGIILNLLAFEITEKLKKDPGTIYKELESQFGVSYYERSDAEASPEQKTKLKKLSPDDIVSKSLAGEKIEGIFTKAPGNSKAIGGLKVTTKNGWFAARPSGTEDIYKIYAESFISREHLSLIQEEAKTLVLSVIG</sequence>
<comment type="cofactor">
    <cofactor evidence="1">
        <name>Mg(2+)</name>
        <dbReference type="ChEBI" id="CHEBI:18420"/>
    </cofactor>
</comment>
<dbReference type="PROSITE" id="PS00710">
    <property type="entry name" value="PGM_PMM"/>
    <property type="match status" value="1"/>
</dbReference>
<dbReference type="InterPro" id="IPR005846">
    <property type="entry name" value="A-D-PHexomutase_a/b/a-III"/>
</dbReference>
<dbReference type="EMBL" id="CP054493">
    <property type="protein sequence ID" value="QOY54305.1"/>
    <property type="molecule type" value="Genomic_DNA"/>
</dbReference>
<dbReference type="SUPFAM" id="SSF55957">
    <property type="entry name" value="Phosphoglucomutase, C-terminal domain"/>
    <property type="match status" value="1"/>
</dbReference>
<keyword evidence="3" id="KW-0597">Phosphoprotein</keyword>
<dbReference type="InterPro" id="IPR005844">
    <property type="entry name" value="A-D-PHexomutase_a/b/a-I"/>
</dbReference>
<dbReference type="AlphaFoldDB" id="A0A7S7LZV2"/>
<dbReference type="Pfam" id="PF00408">
    <property type="entry name" value="PGM_PMM_IV"/>
    <property type="match status" value="1"/>
</dbReference>
<dbReference type="NCBIfam" id="TIGR01132">
    <property type="entry name" value="pgm"/>
    <property type="match status" value="1"/>
</dbReference>
<evidence type="ECO:0000256" key="2">
    <source>
        <dbReference type="ARBA" id="ARBA00010231"/>
    </source>
</evidence>
<evidence type="ECO:0000259" key="10">
    <source>
        <dbReference type="Pfam" id="PF02879"/>
    </source>
</evidence>
<dbReference type="Pfam" id="PF02879">
    <property type="entry name" value="PGM_PMM_II"/>
    <property type="match status" value="1"/>
</dbReference>
<evidence type="ECO:0000256" key="3">
    <source>
        <dbReference type="ARBA" id="ARBA00022553"/>
    </source>
</evidence>
<dbReference type="GO" id="GO:0005975">
    <property type="term" value="P:carbohydrate metabolic process"/>
    <property type="evidence" value="ECO:0007669"/>
    <property type="project" value="InterPro"/>
</dbReference>
<evidence type="ECO:0000256" key="1">
    <source>
        <dbReference type="ARBA" id="ARBA00001946"/>
    </source>
</evidence>
<dbReference type="SUPFAM" id="SSF53738">
    <property type="entry name" value="Phosphoglucomutase, first 3 domains"/>
    <property type="match status" value="3"/>
</dbReference>
<dbReference type="InterPro" id="IPR016066">
    <property type="entry name" value="A-D-PHexomutase_CS"/>
</dbReference>
<dbReference type="Proteomes" id="UP000593836">
    <property type="component" value="Chromosome"/>
</dbReference>
<accession>A0A7S7LZV2</accession>
<dbReference type="CDD" id="cd05801">
    <property type="entry name" value="PGM_like3"/>
    <property type="match status" value="1"/>
</dbReference>
<dbReference type="InterPro" id="IPR005845">
    <property type="entry name" value="A-D-PHexomutase_a/b/a-II"/>
</dbReference>
<dbReference type="EC" id="5.4.2.2" evidence="12"/>
<comment type="similarity">
    <text evidence="2 7">Belongs to the phosphohexose mutase family.</text>
</comment>
<evidence type="ECO:0000313" key="13">
    <source>
        <dbReference type="Proteomes" id="UP000593836"/>
    </source>
</evidence>
<evidence type="ECO:0000256" key="6">
    <source>
        <dbReference type="ARBA" id="ARBA00023235"/>
    </source>
</evidence>
<gene>
    <name evidence="12" type="ORF">HUE87_10550</name>
</gene>
<dbReference type="GO" id="GO:0000287">
    <property type="term" value="F:magnesium ion binding"/>
    <property type="evidence" value="ECO:0007669"/>
    <property type="project" value="InterPro"/>
</dbReference>
<name>A0A7S7LZV2_9BACT</name>
<feature type="domain" description="Alpha-D-phosphohexomutase alpha/beta/alpha" evidence="11">
    <location>
        <begin position="318"/>
        <end position="435"/>
    </location>
</feature>
<dbReference type="InterPro" id="IPR005843">
    <property type="entry name" value="A-D-PHexomutase_C"/>
</dbReference>
<dbReference type="InterPro" id="IPR005852">
    <property type="entry name" value="PGM_a-D-Glc-sp"/>
</dbReference>
<keyword evidence="6 12" id="KW-0413">Isomerase</keyword>
<dbReference type="Pfam" id="PF02880">
    <property type="entry name" value="PGM_PMM_III"/>
    <property type="match status" value="1"/>
</dbReference>
<dbReference type="KEGG" id="smas:HUE87_10550"/>
<evidence type="ECO:0000259" key="9">
    <source>
        <dbReference type="Pfam" id="PF02878"/>
    </source>
</evidence>
<proteinExistence type="inferred from homology"/>
<keyword evidence="5 7" id="KW-0460">Magnesium</keyword>
<feature type="domain" description="Alpha-D-phosphohexomutase alpha/beta/alpha" evidence="9">
    <location>
        <begin position="40"/>
        <end position="179"/>
    </location>
</feature>
<dbReference type="InterPro" id="IPR036900">
    <property type="entry name" value="A-D-PHexomutase_C_sf"/>
</dbReference>
<dbReference type="GO" id="GO:0008973">
    <property type="term" value="F:phosphopentomutase activity"/>
    <property type="evidence" value="ECO:0007669"/>
    <property type="project" value="TreeGrafter"/>
</dbReference>
<protein>
    <submittedName>
        <fullName evidence="12">Alpha-D-glucose phosphate-specific phosphoglucomutase</fullName>
        <ecNumber evidence="12">5.4.2.2</ecNumber>
    </submittedName>
</protein>
<dbReference type="GO" id="GO:0006166">
    <property type="term" value="P:purine ribonucleoside salvage"/>
    <property type="evidence" value="ECO:0007669"/>
    <property type="project" value="TreeGrafter"/>
</dbReference>
<reference evidence="12 13" key="1">
    <citation type="submission" date="2020-05" db="EMBL/GenBank/DDBJ databases">
        <title>Sulfurimonas marisnigri, sp. nov., and Sulfurimonas baltica, sp. nov., manganese oxide reducing chemolithoautotrophs of the class Epsilonproteobacteria isolated from the pelagic redoxclines of the Black and Baltic Seas and emended description of the genus Sulfurimonas.</title>
        <authorList>
            <person name="Henkel J.V."/>
            <person name="Laudan C."/>
            <person name="Werner J."/>
            <person name="Neu T."/>
            <person name="Plewe S."/>
            <person name="Sproer C."/>
            <person name="Bunk B."/>
            <person name="Schulz-Vogt H.N."/>
        </authorList>
    </citation>
    <scope>NUCLEOTIDE SEQUENCE [LARGE SCALE GENOMIC DNA]</scope>
    <source>
        <strain evidence="12 13">SoZ1</strain>
    </source>
</reference>
<dbReference type="InterPro" id="IPR016055">
    <property type="entry name" value="A-D-PHexomutase_a/b/a-I/II/III"/>
</dbReference>
<dbReference type="RefSeq" id="WP_194366350.1">
    <property type="nucleotide sequence ID" value="NZ_CP054493.1"/>
</dbReference>